<evidence type="ECO:0000313" key="4">
    <source>
        <dbReference type="Proteomes" id="UP000595827"/>
    </source>
</evidence>
<evidence type="ECO:0000313" key="3">
    <source>
        <dbReference type="EMBL" id="QQO87883.1"/>
    </source>
</evidence>
<organism evidence="3 4">
    <name type="scientific">Salmonella phage vB_SenS_ER1</name>
    <dbReference type="NCBI Taxonomy" id="2801553"/>
    <lineage>
        <taxon>Viruses</taxon>
        <taxon>Duplodnaviria</taxon>
        <taxon>Heunggongvirae</taxon>
        <taxon>Uroviricota</taxon>
        <taxon>Caudoviricetes</taxon>
        <taxon>Sarkviridae</taxon>
        <taxon>Guernseyvirinae</taxon>
        <taxon>Jerseyvirus</taxon>
        <taxon>Jerseyvirus ER1</taxon>
    </lineage>
</organism>
<gene>
    <name evidence="3" type="ORF">IKDKJJMA_00064</name>
</gene>
<keyword evidence="1" id="KW-0175">Coiled coil</keyword>
<sequence>MGDKDEVFEYLIDQLRQRVSKFDVVAEIHKMSIDRTITGRSGYSDKENAIIDAYIGRDSDSKQIIHNLQQHIARRDGDIRMLKDRLRRAKDKVKELRETIEHMNADFNRETSSDRPEPSEGWKENPGRKACPVPGDSEVEVEFRSGIVAIGEAKDYLWSIDNDNWDIVKYRVIK</sequence>
<accession>A0A7T8EJX6</accession>
<evidence type="ECO:0000256" key="2">
    <source>
        <dbReference type="SAM" id="MobiDB-lite"/>
    </source>
</evidence>
<feature type="compositionally biased region" description="Basic and acidic residues" evidence="2">
    <location>
        <begin position="106"/>
        <end position="127"/>
    </location>
</feature>
<dbReference type="EMBL" id="MW355461">
    <property type="protein sequence ID" value="QQO87883.1"/>
    <property type="molecule type" value="Genomic_DNA"/>
</dbReference>
<evidence type="ECO:0000256" key="1">
    <source>
        <dbReference type="SAM" id="Coils"/>
    </source>
</evidence>
<keyword evidence="4" id="KW-1185">Reference proteome</keyword>
<protein>
    <submittedName>
        <fullName evidence="3">Uncharacterized protein</fullName>
    </submittedName>
</protein>
<proteinExistence type="predicted"/>
<feature type="coiled-coil region" evidence="1">
    <location>
        <begin position="79"/>
        <end position="106"/>
    </location>
</feature>
<dbReference type="Proteomes" id="UP000595827">
    <property type="component" value="Segment"/>
</dbReference>
<name>A0A7T8EJX6_9CAUD</name>
<reference evidence="3 4" key="1">
    <citation type="submission" date="2020-12" db="EMBL/GenBank/DDBJ databases">
        <title>Isolation and characterisation of bacteriophages with activity against invasive non-typhoidal Salmonella causing bloodstream infection in Malawi.</title>
        <authorList>
            <person name="Rodwell E.V."/>
            <person name="Wenner N."/>
            <person name="Pulford C.V."/>
            <person name="Cai Y."/>
            <person name="Bowers-Barnard A."/>
            <person name="Beckett A."/>
            <person name="Rigby J."/>
            <person name="Picton D."/>
            <person name="Blower T.R."/>
            <person name="Feasey N.A."/>
            <person name="Hinton J.C.D."/>
            <person name="Perez-Sepulveda B."/>
        </authorList>
    </citation>
    <scope>NUCLEOTIDE SEQUENCE [LARGE SCALE GENOMIC DNA]</scope>
</reference>
<feature type="region of interest" description="Disordered" evidence="2">
    <location>
        <begin position="106"/>
        <end position="135"/>
    </location>
</feature>